<organism evidence="2 3">
    <name type="scientific">Argiope bruennichi</name>
    <name type="common">Wasp spider</name>
    <name type="synonym">Aranea bruennichi</name>
    <dbReference type="NCBI Taxonomy" id="94029"/>
    <lineage>
        <taxon>Eukaryota</taxon>
        <taxon>Metazoa</taxon>
        <taxon>Ecdysozoa</taxon>
        <taxon>Arthropoda</taxon>
        <taxon>Chelicerata</taxon>
        <taxon>Arachnida</taxon>
        <taxon>Araneae</taxon>
        <taxon>Araneomorphae</taxon>
        <taxon>Entelegynae</taxon>
        <taxon>Araneoidea</taxon>
        <taxon>Araneidae</taxon>
        <taxon>Argiope</taxon>
    </lineage>
</organism>
<accession>A0A8T0F6F9</accession>
<feature type="signal peptide" evidence="1">
    <location>
        <begin position="1"/>
        <end position="18"/>
    </location>
</feature>
<dbReference type="Proteomes" id="UP000807504">
    <property type="component" value="Unassembled WGS sequence"/>
</dbReference>
<keyword evidence="1" id="KW-0732">Signal</keyword>
<dbReference type="AlphaFoldDB" id="A0A8T0F6F9"/>
<evidence type="ECO:0000313" key="2">
    <source>
        <dbReference type="EMBL" id="KAF8785000.1"/>
    </source>
</evidence>
<gene>
    <name evidence="2" type="ORF">HNY73_010600</name>
</gene>
<proteinExistence type="predicted"/>
<keyword evidence="3" id="KW-1185">Reference proteome</keyword>
<name>A0A8T0F6F9_ARGBR</name>
<comment type="caution">
    <text evidence="2">The sequence shown here is derived from an EMBL/GenBank/DDBJ whole genome shotgun (WGS) entry which is preliminary data.</text>
</comment>
<reference evidence="2" key="2">
    <citation type="submission" date="2020-06" db="EMBL/GenBank/DDBJ databases">
        <authorList>
            <person name="Sheffer M."/>
        </authorList>
    </citation>
    <scope>NUCLEOTIDE SEQUENCE</scope>
</reference>
<dbReference type="EMBL" id="JABXBU010000030">
    <property type="protein sequence ID" value="KAF8785000.1"/>
    <property type="molecule type" value="Genomic_DNA"/>
</dbReference>
<reference evidence="2" key="1">
    <citation type="journal article" date="2020" name="bioRxiv">
        <title>Chromosome-level reference genome of the European wasp spider Argiope bruennichi: a resource for studies on range expansion and evolutionary adaptation.</title>
        <authorList>
            <person name="Sheffer M.M."/>
            <person name="Hoppe A."/>
            <person name="Krehenwinkel H."/>
            <person name="Uhl G."/>
            <person name="Kuss A.W."/>
            <person name="Jensen L."/>
            <person name="Jensen C."/>
            <person name="Gillespie R.G."/>
            <person name="Hoff K.J."/>
            <person name="Prost S."/>
        </authorList>
    </citation>
    <scope>NUCLEOTIDE SEQUENCE</scope>
</reference>
<evidence type="ECO:0000256" key="1">
    <source>
        <dbReference type="SAM" id="SignalP"/>
    </source>
</evidence>
<protein>
    <submittedName>
        <fullName evidence="2">Uncharacterized protein</fullName>
    </submittedName>
</protein>
<feature type="chain" id="PRO_5035836659" evidence="1">
    <location>
        <begin position="19"/>
        <end position="109"/>
    </location>
</feature>
<sequence>MNFYITLIIVASVLVARGALVTSGPVSEVDCNTMIGNRKDAWQLRWGDLGPISKISDTSPTPATLINMQVTRFSRKGAPKRSLTTPKIVPSICCDRRTLLGEIIVGIDV</sequence>
<evidence type="ECO:0000313" key="3">
    <source>
        <dbReference type="Proteomes" id="UP000807504"/>
    </source>
</evidence>